<dbReference type="GO" id="GO:0007034">
    <property type="term" value="P:vacuolar transport"/>
    <property type="evidence" value="ECO:0007669"/>
    <property type="project" value="InterPro"/>
</dbReference>
<protein>
    <submittedName>
        <fullName evidence="3">Uncharacterized protein</fullName>
    </submittedName>
</protein>
<reference evidence="3" key="1">
    <citation type="submission" date="2021-01" db="EMBL/GenBank/DDBJ databases">
        <authorList>
            <person name="Corre E."/>
            <person name="Pelletier E."/>
            <person name="Niang G."/>
            <person name="Scheremetjew M."/>
            <person name="Finn R."/>
            <person name="Kale V."/>
            <person name="Holt S."/>
            <person name="Cochrane G."/>
            <person name="Meng A."/>
            <person name="Brown T."/>
            <person name="Cohen L."/>
        </authorList>
    </citation>
    <scope>NUCLEOTIDE SEQUENCE</scope>
    <source>
        <strain evidence="3">CCMP 769</strain>
    </source>
</reference>
<organism evidence="3">
    <name type="scientific">Rhodosorus marinus</name>
    <dbReference type="NCBI Taxonomy" id="101924"/>
    <lineage>
        <taxon>Eukaryota</taxon>
        <taxon>Rhodophyta</taxon>
        <taxon>Stylonematophyceae</taxon>
        <taxon>Stylonematales</taxon>
        <taxon>Stylonemataceae</taxon>
        <taxon>Rhodosorus</taxon>
    </lineage>
</organism>
<gene>
    <name evidence="3" type="ORF">RMAR00112_LOCUS11201</name>
</gene>
<name>A0A7S3EB81_9RHOD</name>
<dbReference type="SUPFAM" id="SSF101447">
    <property type="entry name" value="Formin homology 2 domain (FH2 domain)"/>
    <property type="match status" value="1"/>
</dbReference>
<sequence length="219" mass="25025">MGIFSKKKDMEPPPPPPPPPPTTKELARQYKREIDKSIRELDRERAKMEQQERQIQAQIKKAARDGEMENARMLAKDLVRSRNMRTKINRMKTQMQGVSMQLTTMTTSQNMANIMGGVVKAMGVMNKQMDLPSMQKVIMEYEKQSGMMDMTQEMMDDALDDMGMEDEEESQEVIDKVLDELNIERTVEIGSSVPATKAQPGAAPVQEDDLMERLENLKK</sequence>
<feature type="region of interest" description="Disordered" evidence="2">
    <location>
        <begin position="190"/>
        <end position="219"/>
    </location>
</feature>
<dbReference type="InterPro" id="IPR005024">
    <property type="entry name" value="Snf7_fam"/>
</dbReference>
<feature type="region of interest" description="Disordered" evidence="2">
    <location>
        <begin position="1"/>
        <end position="26"/>
    </location>
</feature>
<evidence type="ECO:0000313" key="3">
    <source>
        <dbReference type="EMBL" id="CAE0043230.1"/>
    </source>
</evidence>
<dbReference type="Gene3D" id="6.10.140.1230">
    <property type="match status" value="1"/>
</dbReference>
<evidence type="ECO:0000256" key="1">
    <source>
        <dbReference type="SAM" id="Coils"/>
    </source>
</evidence>
<evidence type="ECO:0000256" key="2">
    <source>
        <dbReference type="SAM" id="MobiDB-lite"/>
    </source>
</evidence>
<feature type="compositionally biased region" description="Pro residues" evidence="2">
    <location>
        <begin position="12"/>
        <end position="22"/>
    </location>
</feature>
<feature type="coiled-coil region" evidence="1">
    <location>
        <begin position="27"/>
        <end position="65"/>
    </location>
</feature>
<dbReference type="PANTHER" id="PTHR10476">
    <property type="entry name" value="CHARGED MULTIVESICULAR BODY PROTEIN"/>
    <property type="match status" value="1"/>
</dbReference>
<accession>A0A7S3EB81</accession>
<dbReference type="Pfam" id="PF03357">
    <property type="entry name" value="Snf7"/>
    <property type="match status" value="1"/>
</dbReference>
<keyword evidence="1" id="KW-0175">Coiled coil</keyword>
<dbReference type="EMBL" id="HBHW01014434">
    <property type="protein sequence ID" value="CAE0043230.1"/>
    <property type="molecule type" value="Transcribed_RNA"/>
</dbReference>
<dbReference type="AlphaFoldDB" id="A0A7S3EB81"/>
<feature type="compositionally biased region" description="Basic and acidic residues" evidence="2">
    <location>
        <begin position="1"/>
        <end position="11"/>
    </location>
</feature>
<proteinExistence type="predicted"/>